<evidence type="ECO:0000313" key="7">
    <source>
        <dbReference type="Proteomes" id="UP001144612"/>
    </source>
</evidence>
<dbReference type="RefSeq" id="WP_268060902.1">
    <property type="nucleotide sequence ID" value="NZ_JAPQFJ010000006.1"/>
</dbReference>
<organism evidence="6 7">
    <name type="scientific">Clostridium brassicae</name>
    <dbReference type="NCBI Taxonomy" id="2999072"/>
    <lineage>
        <taxon>Bacteria</taxon>
        <taxon>Bacillati</taxon>
        <taxon>Bacillota</taxon>
        <taxon>Clostridia</taxon>
        <taxon>Eubacteriales</taxon>
        <taxon>Clostridiaceae</taxon>
        <taxon>Clostridium</taxon>
    </lineage>
</organism>
<name>A0ABT4DA09_9CLOT</name>
<keyword evidence="3" id="KW-0378">Hydrolase</keyword>
<evidence type="ECO:0000256" key="3">
    <source>
        <dbReference type="ARBA" id="ARBA00022801"/>
    </source>
</evidence>
<keyword evidence="4" id="KW-0720">Serine protease</keyword>
<evidence type="ECO:0000256" key="2">
    <source>
        <dbReference type="ARBA" id="ARBA00022670"/>
    </source>
</evidence>
<evidence type="ECO:0000313" key="6">
    <source>
        <dbReference type="EMBL" id="MCY6958488.1"/>
    </source>
</evidence>
<dbReference type="EMBL" id="JAPQFJ010000006">
    <property type="protein sequence ID" value="MCY6958488.1"/>
    <property type="molecule type" value="Genomic_DNA"/>
</dbReference>
<evidence type="ECO:0000256" key="4">
    <source>
        <dbReference type="ARBA" id="ARBA00022825"/>
    </source>
</evidence>
<dbReference type="InterPro" id="IPR050131">
    <property type="entry name" value="Peptidase_S8_subtilisin-like"/>
</dbReference>
<dbReference type="PANTHER" id="PTHR43806:SF11">
    <property type="entry name" value="CEREVISIN-RELATED"/>
    <property type="match status" value="1"/>
</dbReference>
<keyword evidence="7" id="KW-1185">Reference proteome</keyword>
<dbReference type="InterPro" id="IPR036852">
    <property type="entry name" value="Peptidase_S8/S53_dom_sf"/>
</dbReference>
<reference evidence="6" key="1">
    <citation type="submission" date="2022-12" db="EMBL/GenBank/DDBJ databases">
        <title>Clostridium sp. nov., isolated from industrial wastewater.</title>
        <authorList>
            <person name="Jiayan W."/>
        </authorList>
    </citation>
    <scope>NUCLEOTIDE SEQUENCE</scope>
    <source>
        <strain evidence="6">ZC22-4</strain>
    </source>
</reference>
<keyword evidence="2" id="KW-0645">Protease</keyword>
<dbReference type="InterPro" id="IPR000209">
    <property type="entry name" value="Peptidase_S8/S53_dom"/>
</dbReference>
<evidence type="ECO:0000256" key="1">
    <source>
        <dbReference type="ARBA" id="ARBA00011073"/>
    </source>
</evidence>
<evidence type="ECO:0000259" key="5">
    <source>
        <dbReference type="Pfam" id="PF00082"/>
    </source>
</evidence>
<gene>
    <name evidence="6" type="ORF">OW729_07720</name>
</gene>
<accession>A0ABT4DA09</accession>
<sequence length="480" mass="55282">MESKIRIAIIDNGIDSVLLKDNIENNIYVNNTGITISEKNNINKQQFQHGTICALIIRKYCPMCDLTSIRLLDCKGKGRVSNLEAALQWCQDNNIKIVNLSFGTTHFADKRKIQKIINYFANRDMILISATSNDGYVTYPASFSKVIGVDSGNSFEFNRKMLLKKGIEIECLSEHEIVLNNCNILTPRSSSYAAPYVTAKIGNIFLLQEILNKKLLLKELDKENFNINSSYELIFEPDWISKAWIADFQNKSASKYYFDVITGDYEKIKEKIDTIIVKSKIALNGLDLKGKNIVYLGEKNLSTSNIDGYVWTKKNRIEQIEEIGKNRYVIDIPLILFKIHNEIDEYEWLNKLNINFGKDNYNAYVASFHEESILYGLEYIPREVLVKGANEILYNFLGSQIYYLKSDVIVISIGNEFYTDESFIQWDMLINIEKYKGKVNVCIVCGEYEEYNLQYDSIDSTIIYDVYRNIIKGFSEGKNV</sequence>
<proteinExistence type="inferred from homology"/>
<protein>
    <submittedName>
        <fullName evidence="6">S8 family serine peptidase</fullName>
    </submittedName>
</protein>
<dbReference type="Gene3D" id="3.40.50.200">
    <property type="entry name" value="Peptidase S8/S53 domain"/>
    <property type="match status" value="1"/>
</dbReference>
<feature type="domain" description="Peptidase S8/S53" evidence="5">
    <location>
        <begin position="3"/>
        <end position="154"/>
    </location>
</feature>
<dbReference type="PANTHER" id="PTHR43806">
    <property type="entry name" value="PEPTIDASE S8"/>
    <property type="match status" value="1"/>
</dbReference>
<dbReference type="Proteomes" id="UP001144612">
    <property type="component" value="Unassembled WGS sequence"/>
</dbReference>
<comment type="similarity">
    <text evidence="1">Belongs to the peptidase S8 family.</text>
</comment>
<dbReference type="Pfam" id="PF00082">
    <property type="entry name" value="Peptidase_S8"/>
    <property type="match status" value="1"/>
</dbReference>
<comment type="caution">
    <text evidence="6">The sequence shown here is derived from an EMBL/GenBank/DDBJ whole genome shotgun (WGS) entry which is preliminary data.</text>
</comment>
<dbReference type="SUPFAM" id="SSF52743">
    <property type="entry name" value="Subtilisin-like"/>
    <property type="match status" value="1"/>
</dbReference>